<proteinExistence type="predicted"/>
<keyword evidence="2" id="KW-1185">Reference proteome</keyword>
<dbReference type="AlphaFoldDB" id="A0A5D3FAJ4"/>
<sequence>MADASIIDIVGPVAAQEFDSAQDHYKPGLIAWARKLPELTDEQFLTQCTHAIYESALVSRFRGNWDHEHFKATACFYDAKRRHVAAGHSSDCRGGTLYAQGHAAAMRSAGYTPSPLSACTCGVEEA</sequence>
<gene>
    <name evidence="1" type="ORF">FXF68_30895</name>
</gene>
<evidence type="ECO:0000313" key="1">
    <source>
        <dbReference type="EMBL" id="TYK45092.1"/>
    </source>
</evidence>
<dbReference type="Proteomes" id="UP000323505">
    <property type="component" value="Unassembled WGS sequence"/>
</dbReference>
<dbReference type="RefSeq" id="WP_148765413.1">
    <property type="nucleotide sequence ID" value="NZ_VSRQ01000007.1"/>
</dbReference>
<comment type="caution">
    <text evidence="1">The sequence shown here is derived from an EMBL/GenBank/DDBJ whole genome shotgun (WGS) entry which is preliminary data.</text>
</comment>
<accession>A0A5D3FAJ4</accession>
<evidence type="ECO:0000313" key="2">
    <source>
        <dbReference type="Proteomes" id="UP000323505"/>
    </source>
</evidence>
<reference evidence="1 2" key="1">
    <citation type="submission" date="2019-08" db="EMBL/GenBank/DDBJ databases">
        <title>Actinomadura sp. nov. CYP1-5 isolated from mountain soil.</title>
        <authorList>
            <person name="Songsumanus A."/>
            <person name="Kuncharoen N."/>
            <person name="Kudo T."/>
            <person name="Yuki M."/>
            <person name="Igarashi Y."/>
            <person name="Tanasupawat S."/>
        </authorList>
    </citation>
    <scope>NUCLEOTIDE SEQUENCE [LARGE SCALE GENOMIC DNA]</scope>
    <source>
        <strain evidence="1 2">CYP1-5</strain>
    </source>
</reference>
<dbReference type="EMBL" id="VSRQ01000007">
    <property type="protein sequence ID" value="TYK45092.1"/>
    <property type="molecule type" value="Genomic_DNA"/>
</dbReference>
<protein>
    <submittedName>
        <fullName evidence="1">Uncharacterized protein</fullName>
    </submittedName>
</protein>
<name>A0A5D3FAJ4_9ACTN</name>
<organism evidence="1 2">
    <name type="scientific">Actinomadura decatromicini</name>
    <dbReference type="NCBI Taxonomy" id="2604572"/>
    <lineage>
        <taxon>Bacteria</taxon>
        <taxon>Bacillati</taxon>
        <taxon>Actinomycetota</taxon>
        <taxon>Actinomycetes</taxon>
        <taxon>Streptosporangiales</taxon>
        <taxon>Thermomonosporaceae</taxon>
        <taxon>Actinomadura</taxon>
    </lineage>
</organism>